<name>A0ABP1QHD3_9HEXA</name>
<comment type="caution">
    <text evidence="3">The sequence shown here is derived from an EMBL/GenBank/DDBJ whole genome shotgun (WGS) entry which is preliminary data.</text>
</comment>
<sequence>MRSGKVALSLLAITIGYASAVHLYDARLDIIADPNLRFEEAVRSVRQLNSPPIQDTVRNNLLDALYRMANASAVTGTNVSRAAATVIRGFVQDSFNIGSIGVYIPRLIFLDGPSQFIETMRLVRQGSIRLPTDTDSAIDTLINFAGSVRDSNINTNLATPFVSFFPNIFRGAETLVGETLFNVFAWLAPIQPGDINPNSQNTYLNRWDSSTTTGRPTQPPPAVTSGTV</sequence>
<protein>
    <submittedName>
        <fullName evidence="3">Uncharacterized protein</fullName>
    </submittedName>
</protein>
<feature type="region of interest" description="Disordered" evidence="1">
    <location>
        <begin position="199"/>
        <end position="228"/>
    </location>
</feature>
<feature type="compositionally biased region" description="Polar residues" evidence="1">
    <location>
        <begin position="199"/>
        <end position="216"/>
    </location>
</feature>
<keyword evidence="2" id="KW-0732">Signal</keyword>
<accession>A0ABP1QHD3</accession>
<evidence type="ECO:0000256" key="1">
    <source>
        <dbReference type="SAM" id="MobiDB-lite"/>
    </source>
</evidence>
<dbReference type="Proteomes" id="UP001642540">
    <property type="component" value="Unassembled WGS sequence"/>
</dbReference>
<evidence type="ECO:0000313" key="4">
    <source>
        <dbReference type="Proteomes" id="UP001642540"/>
    </source>
</evidence>
<evidence type="ECO:0000313" key="3">
    <source>
        <dbReference type="EMBL" id="CAL8103293.1"/>
    </source>
</evidence>
<gene>
    <name evidence="3" type="ORF">ODALV1_LOCUS11406</name>
</gene>
<feature type="chain" id="PRO_5046380149" evidence="2">
    <location>
        <begin position="21"/>
        <end position="228"/>
    </location>
</feature>
<organism evidence="3 4">
    <name type="scientific">Orchesella dallaii</name>
    <dbReference type="NCBI Taxonomy" id="48710"/>
    <lineage>
        <taxon>Eukaryota</taxon>
        <taxon>Metazoa</taxon>
        <taxon>Ecdysozoa</taxon>
        <taxon>Arthropoda</taxon>
        <taxon>Hexapoda</taxon>
        <taxon>Collembola</taxon>
        <taxon>Entomobryomorpha</taxon>
        <taxon>Entomobryoidea</taxon>
        <taxon>Orchesellidae</taxon>
        <taxon>Orchesellinae</taxon>
        <taxon>Orchesella</taxon>
    </lineage>
</organism>
<proteinExistence type="predicted"/>
<dbReference type="EMBL" id="CAXLJM020000034">
    <property type="protein sequence ID" value="CAL8103293.1"/>
    <property type="molecule type" value="Genomic_DNA"/>
</dbReference>
<feature type="signal peptide" evidence="2">
    <location>
        <begin position="1"/>
        <end position="20"/>
    </location>
</feature>
<evidence type="ECO:0000256" key="2">
    <source>
        <dbReference type="SAM" id="SignalP"/>
    </source>
</evidence>
<reference evidence="3 4" key="1">
    <citation type="submission" date="2024-08" db="EMBL/GenBank/DDBJ databases">
        <authorList>
            <person name="Cucini C."/>
            <person name="Frati F."/>
        </authorList>
    </citation>
    <scope>NUCLEOTIDE SEQUENCE [LARGE SCALE GENOMIC DNA]</scope>
</reference>
<keyword evidence="4" id="KW-1185">Reference proteome</keyword>